<gene>
    <name evidence="9" type="ORF">GCM10023176_39850</name>
</gene>
<keyword evidence="2 7" id="KW-0813">Transport</keyword>
<name>A0ABP8SQY2_9ACTN</name>
<dbReference type="RefSeq" id="WP_346121678.1">
    <property type="nucleotide sequence ID" value="NZ_BAABGU010000022.1"/>
</dbReference>
<dbReference type="InterPro" id="IPR000515">
    <property type="entry name" value="MetI-like"/>
</dbReference>
<keyword evidence="3" id="KW-1003">Cell membrane</keyword>
<dbReference type="CDD" id="cd06261">
    <property type="entry name" value="TM_PBP2"/>
    <property type="match status" value="1"/>
</dbReference>
<dbReference type="InterPro" id="IPR045621">
    <property type="entry name" value="BPD_transp_1_N"/>
</dbReference>
<keyword evidence="6 7" id="KW-0472">Membrane</keyword>
<reference evidence="10" key="1">
    <citation type="journal article" date="2019" name="Int. J. Syst. Evol. Microbiol.">
        <title>The Global Catalogue of Microorganisms (GCM) 10K type strain sequencing project: providing services to taxonomists for standard genome sequencing and annotation.</title>
        <authorList>
            <consortium name="The Broad Institute Genomics Platform"/>
            <consortium name="The Broad Institute Genome Sequencing Center for Infectious Disease"/>
            <person name="Wu L."/>
            <person name="Ma J."/>
        </authorList>
    </citation>
    <scope>NUCLEOTIDE SEQUENCE [LARGE SCALE GENOMIC DNA]</scope>
    <source>
        <strain evidence="10">JCM 3175</strain>
    </source>
</reference>
<dbReference type="PANTHER" id="PTHR43163">
    <property type="entry name" value="DIPEPTIDE TRANSPORT SYSTEM PERMEASE PROTEIN DPPB-RELATED"/>
    <property type="match status" value="1"/>
</dbReference>
<evidence type="ECO:0000256" key="1">
    <source>
        <dbReference type="ARBA" id="ARBA00004651"/>
    </source>
</evidence>
<evidence type="ECO:0000256" key="4">
    <source>
        <dbReference type="ARBA" id="ARBA00022692"/>
    </source>
</evidence>
<dbReference type="Pfam" id="PF00528">
    <property type="entry name" value="BPD_transp_1"/>
    <property type="match status" value="1"/>
</dbReference>
<feature type="transmembrane region" description="Helical" evidence="7">
    <location>
        <begin position="181"/>
        <end position="200"/>
    </location>
</feature>
<protein>
    <submittedName>
        <fullName evidence="9">ABC transporter permease</fullName>
    </submittedName>
</protein>
<accession>A0ABP8SQY2</accession>
<evidence type="ECO:0000313" key="10">
    <source>
        <dbReference type="Proteomes" id="UP001500307"/>
    </source>
</evidence>
<sequence length="323" mass="34043">MSAVAGVSRFVAGRLVSLVLTLLATSFLVFSAIHVAPGDPESFLLRGRGVSPEALAAVRAQYHLDEPLPVQYWRWLSGVLTGDFGRSLQFRQDVGGLLAARLPTTLWLVGYATVLIVVAGVLFGALAALRPGPVDTTIMVGSTVAAATPSFVAVIGLSAVFAVTLDLFPTFGNGEGFVDRLWHLTLPAVALAMSTVGLLARVTRSAMLAELGREHVEVARARGIPPGTVVRRHVLRNALGPITVLTGLIVAGMFVLTAIVETAFGLSGLGSLLVQAVTAKDFPVVQAISLLVVVAFMVINLLVDLVHPLIDPRMGRHDSRVLP</sequence>
<dbReference type="SUPFAM" id="SSF161098">
    <property type="entry name" value="MetI-like"/>
    <property type="match status" value="1"/>
</dbReference>
<comment type="subcellular location">
    <subcellularLocation>
        <location evidence="1 7">Cell membrane</location>
        <topology evidence="1 7">Multi-pass membrane protein</topology>
    </subcellularLocation>
</comment>
<feature type="transmembrane region" description="Helical" evidence="7">
    <location>
        <begin position="242"/>
        <end position="264"/>
    </location>
</feature>
<evidence type="ECO:0000256" key="7">
    <source>
        <dbReference type="RuleBase" id="RU363032"/>
    </source>
</evidence>
<dbReference type="Gene3D" id="1.10.3720.10">
    <property type="entry name" value="MetI-like"/>
    <property type="match status" value="1"/>
</dbReference>
<keyword evidence="5 7" id="KW-1133">Transmembrane helix</keyword>
<keyword evidence="10" id="KW-1185">Reference proteome</keyword>
<feature type="transmembrane region" description="Helical" evidence="7">
    <location>
        <begin position="138"/>
        <end position="161"/>
    </location>
</feature>
<dbReference type="InterPro" id="IPR035906">
    <property type="entry name" value="MetI-like_sf"/>
</dbReference>
<proteinExistence type="inferred from homology"/>
<evidence type="ECO:0000256" key="3">
    <source>
        <dbReference type="ARBA" id="ARBA00022475"/>
    </source>
</evidence>
<dbReference type="Pfam" id="PF19300">
    <property type="entry name" value="BPD_transp_1_N"/>
    <property type="match status" value="1"/>
</dbReference>
<feature type="domain" description="ABC transmembrane type-1" evidence="8">
    <location>
        <begin position="102"/>
        <end position="303"/>
    </location>
</feature>
<evidence type="ECO:0000259" key="8">
    <source>
        <dbReference type="PROSITE" id="PS50928"/>
    </source>
</evidence>
<organism evidence="9 10">
    <name type="scientific">Micromonospora coerulea</name>
    <dbReference type="NCBI Taxonomy" id="47856"/>
    <lineage>
        <taxon>Bacteria</taxon>
        <taxon>Bacillati</taxon>
        <taxon>Actinomycetota</taxon>
        <taxon>Actinomycetes</taxon>
        <taxon>Micromonosporales</taxon>
        <taxon>Micromonosporaceae</taxon>
        <taxon>Micromonospora</taxon>
    </lineage>
</organism>
<feature type="transmembrane region" description="Helical" evidence="7">
    <location>
        <begin position="284"/>
        <end position="306"/>
    </location>
</feature>
<evidence type="ECO:0000313" key="9">
    <source>
        <dbReference type="EMBL" id="GAA4573908.1"/>
    </source>
</evidence>
<dbReference type="PROSITE" id="PS50928">
    <property type="entry name" value="ABC_TM1"/>
    <property type="match status" value="1"/>
</dbReference>
<comment type="caution">
    <text evidence="9">The sequence shown here is derived from an EMBL/GenBank/DDBJ whole genome shotgun (WGS) entry which is preliminary data.</text>
</comment>
<evidence type="ECO:0000256" key="2">
    <source>
        <dbReference type="ARBA" id="ARBA00022448"/>
    </source>
</evidence>
<evidence type="ECO:0000256" key="6">
    <source>
        <dbReference type="ARBA" id="ARBA00023136"/>
    </source>
</evidence>
<comment type="similarity">
    <text evidence="7">Belongs to the binding-protein-dependent transport system permease family.</text>
</comment>
<dbReference type="EMBL" id="BAABGU010000022">
    <property type="protein sequence ID" value="GAA4573908.1"/>
    <property type="molecule type" value="Genomic_DNA"/>
</dbReference>
<dbReference type="Proteomes" id="UP001500307">
    <property type="component" value="Unassembled WGS sequence"/>
</dbReference>
<evidence type="ECO:0000256" key="5">
    <source>
        <dbReference type="ARBA" id="ARBA00022989"/>
    </source>
</evidence>
<keyword evidence="4 7" id="KW-0812">Transmembrane</keyword>
<feature type="transmembrane region" description="Helical" evidence="7">
    <location>
        <begin position="106"/>
        <end position="126"/>
    </location>
</feature>
<dbReference type="PANTHER" id="PTHR43163:SF3">
    <property type="entry name" value="PEPTIDE ABC TRANSPORTER PERMEASE PROTEIN"/>
    <property type="match status" value="1"/>
</dbReference>